<evidence type="ECO:0000259" key="4">
    <source>
        <dbReference type="PROSITE" id="PS50893"/>
    </source>
</evidence>
<dbReference type="BioCyc" id="PMAR59922:G1G80-362-MONOMER"/>
<dbReference type="PANTHER" id="PTHR43875:SF1">
    <property type="entry name" value="OSMOPROTECTIVE COMPOUNDS UPTAKE ATP-BINDING PROTEIN GGTA"/>
    <property type="match status" value="1"/>
</dbReference>
<reference evidence="5 6" key="1">
    <citation type="journal article" date="2007" name="PLoS Genet.">
        <title>Patterns and implications of gene gain and loss in the evolution of Prochlorococcus.</title>
        <authorList>
            <person name="Kettler G.C."/>
            <person name="Martiny A.C."/>
            <person name="Huang K."/>
            <person name="Zucker J."/>
            <person name="Coleman M.L."/>
            <person name="Rodrigue S."/>
            <person name="Chen F."/>
            <person name="Lapidus A."/>
            <person name="Ferriera S."/>
            <person name="Johnson J."/>
            <person name="Steglich C."/>
            <person name="Church G.M."/>
            <person name="Richardson P."/>
            <person name="Chisholm S.W."/>
        </authorList>
    </citation>
    <scope>NUCLEOTIDE SEQUENCE [LARGE SCALE GENOMIC DNA]</scope>
    <source>
        <strain evidence="5 6">MIT 9303</strain>
    </source>
</reference>
<evidence type="ECO:0000256" key="2">
    <source>
        <dbReference type="ARBA" id="ARBA00022741"/>
    </source>
</evidence>
<dbReference type="Gene3D" id="2.40.50.140">
    <property type="entry name" value="Nucleic acid-binding proteins"/>
    <property type="match status" value="1"/>
</dbReference>
<proteinExistence type="predicted"/>
<dbReference type="InterPro" id="IPR003439">
    <property type="entry name" value="ABC_transporter-like_ATP-bd"/>
</dbReference>
<feature type="domain" description="ABC transporter" evidence="4">
    <location>
        <begin position="4"/>
        <end position="267"/>
    </location>
</feature>
<evidence type="ECO:0000256" key="1">
    <source>
        <dbReference type="ARBA" id="ARBA00022448"/>
    </source>
</evidence>
<dbReference type="EMBL" id="CP000554">
    <property type="protein sequence ID" value="ABM77142.1"/>
    <property type="molecule type" value="Genomic_DNA"/>
</dbReference>
<dbReference type="GO" id="GO:0055052">
    <property type="term" value="C:ATP-binding cassette (ABC) transporter complex, substrate-binding subunit-containing"/>
    <property type="evidence" value="ECO:0007669"/>
    <property type="project" value="TreeGrafter"/>
</dbReference>
<evidence type="ECO:0000256" key="3">
    <source>
        <dbReference type="ARBA" id="ARBA00022840"/>
    </source>
</evidence>
<dbReference type="Pfam" id="PF00005">
    <property type="entry name" value="ABC_tran"/>
    <property type="match status" value="1"/>
</dbReference>
<keyword evidence="3" id="KW-0067">ATP-binding</keyword>
<dbReference type="GO" id="GO:0016887">
    <property type="term" value="F:ATP hydrolysis activity"/>
    <property type="evidence" value="ECO:0007669"/>
    <property type="project" value="InterPro"/>
</dbReference>
<dbReference type="SUPFAM" id="SSF52540">
    <property type="entry name" value="P-loop containing nucleoside triphosphate hydrolases"/>
    <property type="match status" value="1"/>
</dbReference>
<keyword evidence="1" id="KW-0813">Transport</keyword>
<gene>
    <name evidence="5" type="primary">malK</name>
    <name evidence="5" type="ordered locus">P9303_03901</name>
</gene>
<dbReference type="STRING" id="59922.P9303_03901"/>
<dbReference type="HOGENOM" id="CLU_000604_1_1_3"/>
<dbReference type="EC" id="3.6.3.30" evidence="5"/>
<keyword evidence="2" id="KW-0547">Nucleotide-binding</keyword>
<dbReference type="Gene3D" id="2.40.50.100">
    <property type="match status" value="1"/>
</dbReference>
<dbReference type="Gene3D" id="3.40.50.300">
    <property type="entry name" value="P-loop containing nucleotide triphosphate hydrolases"/>
    <property type="match status" value="1"/>
</dbReference>
<evidence type="ECO:0000313" key="6">
    <source>
        <dbReference type="Proteomes" id="UP000002274"/>
    </source>
</evidence>
<accession>A2C6N2</accession>
<dbReference type="InterPro" id="IPR047641">
    <property type="entry name" value="ABC_transpr_MalK/UgpC-like"/>
</dbReference>
<evidence type="ECO:0000313" key="5">
    <source>
        <dbReference type="EMBL" id="ABM77142.1"/>
    </source>
</evidence>
<protein>
    <submittedName>
        <fullName evidence="5">Possible ABC transporter, ATP binding component</fullName>
        <ecNumber evidence="5">3.6.3.30</ecNumber>
    </submittedName>
</protein>
<dbReference type="PANTHER" id="PTHR43875">
    <property type="entry name" value="MALTODEXTRIN IMPORT ATP-BINDING PROTEIN MSMX"/>
    <property type="match status" value="1"/>
</dbReference>
<dbReference type="InterPro" id="IPR003593">
    <property type="entry name" value="AAA+_ATPase"/>
</dbReference>
<dbReference type="FunFam" id="3.40.50.300:FF:000042">
    <property type="entry name" value="Maltose/maltodextrin ABC transporter, ATP-binding protein"/>
    <property type="match status" value="1"/>
</dbReference>
<dbReference type="KEGG" id="pmf:P9303_03901"/>
<sequence>MAGVRFKALNKTYPSRRNEPAVEVIRQLNLQINDGEFLVLVGPSGCGKSTLLRLLAGLEAPTSGEIYVGKQPVSQLRPAQRDVAMVFQSYALYPHLSVRDNLVFGLRRSQQRSLGQLLQDQLHRNTRNFPPLLQVSSIREQRIEARTREVAEALELQPLLNRQPKELSGGQKQRVALGRAMAREPSVFLMDEPLSNLDAKLRNSTRTQIVDLQRQLGTTTIYVTHDQVEAMTMGHRIAVLNQGQLQQLGTPIELYQWPSNIFVAQFIGSPPMNVLPVVVGPANTLLLGDRRLAVEGPMAEALLHLEEGQPISAGLRPEHLRVAPSTNRNLAAIVSHLEVLGNEQLITCKLLDGNHLVQVRASPELSLSAGSNLHLEPDPRGWRLFGADGEAIAMTAQDNTEQDPNDRKLHLPILG</sequence>
<dbReference type="InterPro" id="IPR008995">
    <property type="entry name" value="Mo/tungstate-bd_C_term_dom"/>
</dbReference>
<dbReference type="Pfam" id="PF08402">
    <property type="entry name" value="TOBE_2"/>
    <property type="match status" value="1"/>
</dbReference>
<dbReference type="InterPro" id="IPR012340">
    <property type="entry name" value="NA-bd_OB-fold"/>
</dbReference>
<name>A2C6N2_PROM3</name>
<keyword evidence="5" id="KW-0378">Hydrolase</keyword>
<dbReference type="AlphaFoldDB" id="A2C6N2"/>
<dbReference type="PROSITE" id="PS50893">
    <property type="entry name" value="ABC_TRANSPORTER_2"/>
    <property type="match status" value="1"/>
</dbReference>
<dbReference type="GO" id="GO:0005524">
    <property type="term" value="F:ATP binding"/>
    <property type="evidence" value="ECO:0007669"/>
    <property type="project" value="UniProtKB-KW"/>
</dbReference>
<dbReference type="RefSeq" id="WP_011825067.1">
    <property type="nucleotide sequence ID" value="NC_008820.1"/>
</dbReference>
<organism evidence="5 6">
    <name type="scientific">Prochlorococcus marinus (strain MIT 9303)</name>
    <dbReference type="NCBI Taxonomy" id="59922"/>
    <lineage>
        <taxon>Bacteria</taxon>
        <taxon>Bacillati</taxon>
        <taxon>Cyanobacteriota</taxon>
        <taxon>Cyanophyceae</taxon>
        <taxon>Synechococcales</taxon>
        <taxon>Prochlorococcaceae</taxon>
        <taxon>Prochlorococcus</taxon>
    </lineage>
</organism>
<dbReference type="InterPro" id="IPR013611">
    <property type="entry name" value="Transp-assoc_OB_typ2"/>
</dbReference>
<dbReference type="PROSITE" id="PS00211">
    <property type="entry name" value="ABC_TRANSPORTER_1"/>
    <property type="match status" value="1"/>
</dbReference>
<dbReference type="SMART" id="SM00382">
    <property type="entry name" value="AAA"/>
    <property type="match status" value="1"/>
</dbReference>
<dbReference type="Proteomes" id="UP000002274">
    <property type="component" value="Chromosome"/>
</dbReference>
<dbReference type="GO" id="GO:0140359">
    <property type="term" value="F:ABC-type transporter activity"/>
    <property type="evidence" value="ECO:0007669"/>
    <property type="project" value="UniProtKB-ARBA"/>
</dbReference>
<dbReference type="InterPro" id="IPR027417">
    <property type="entry name" value="P-loop_NTPase"/>
</dbReference>
<dbReference type="SUPFAM" id="SSF50331">
    <property type="entry name" value="MOP-like"/>
    <property type="match status" value="1"/>
</dbReference>
<dbReference type="InterPro" id="IPR017871">
    <property type="entry name" value="ABC_transporter-like_CS"/>
</dbReference>